<comment type="subcellular location">
    <subcellularLocation>
        <location evidence="1 3">Nucleus</location>
    </subcellularLocation>
</comment>
<feature type="domain" description="TFIIS N-terminal" evidence="5">
    <location>
        <begin position="120"/>
        <end position="197"/>
    </location>
</feature>
<organism evidence="6 7">
    <name type="scientific">Amborella trichopoda</name>
    <dbReference type="NCBI Taxonomy" id="13333"/>
    <lineage>
        <taxon>Eukaryota</taxon>
        <taxon>Viridiplantae</taxon>
        <taxon>Streptophyta</taxon>
        <taxon>Embryophyta</taxon>
        <taxon>Tracheophyta</taxon>
        <taxon>Spermatophyta</taxon>
        <taxon>Magnoliopsida</taxon>
        <taxon>Amborellales</taxon>
        <taxon>Amborellaceae</taxon>
        <taxon>Amborella</taxon>
    </lineage>
</organism>
<feature type="compositionally biased region" description="Basic and acidic residues" evidence="4">
    <location>
        <begin position="280"/>
        <end position="290"/>
    </location>
</feature>
<dbReference type="PROSITE" id="PS51319">
    <property type="entry name" value="TFIIS_N"/>
    <property type="match status" value="1"/>
</dbReference>
<feature type="region of interest" description="Disordered" evidence="4">
    <location>
        <begin position="72"/>
        <end position="98"/>
    </location>
</feature>
<sequence>MKARDLDDWREFFREAGSDIFSVIEYAITIAASDCPKEFRLRRDKIAERLYACKLIRCGECDNVTVAMPGEERESGFEGGSGGKESKVNSSSDDVDRNRISNYSYDEAEALTEEIEEESEIVREVCRIKEVLSNSDESHGLLYESLRRLQLMQLSVETLKATEIGKAVNALRKHQSKQIRHIVKMLINGWKDLVDEWVNTATAMTGGSPDSVKPAVAEEEEEEGLPSPPLDEGAFLATQTTSIELSQFFDGMDDDGNPRSSMELGKNPEAQRKPNSNLRKPQEEERKPDSNSKVNYDLGRKPELVKLSKRKEEENLGKKEDHSQIRKLEPVDVSKQNGPSGPGRPPKLNPESKPNGVLPMLQQRSNALGSQMRPLPNSLDKPKHSEDVSVRLKFEEAKRKLQEGYQQAENAKKQRTIQVMELHDLPKPKQGMHQKHPPPKSGSHNRHWNSGWRP</sequence>
<evidence type="ECO:0000256" key="3">
    <source>
        <dbReference type="PROSITE-ProRule" id="PRU00649"/>
    </source>
</evidence>
<dbReference type="eggNOG" id="ENOG502QR7F">
    <property type="taxonomic scope" value="Eukaryota"/>
</dbReference>
<dbReference type="HOGENOM" id="CLU_024836_2_0_1"/>
<gene>
    <name evidence="6" type="ORF">AMTR_s00101p00137160</name>
</gene>
<feature type="region of interest" description="Disordered" evidence="4">
    <location>
        <begin position="248"/>
        <end position="387"/>
    </location>
</feature>
<dbReference type="InterPro" id="IPR003617">
    <property type="entry name" value="TFIIS/CRSP70_N_sub"/>
</dbReference>
<dbReference type="AlphaFoldDB" id="W1NU50"/>
<dbReference type="InterPro" id="IPR035441">
    <property type="entry name" value="TFIIS/LEDGF_dom_sf"/>
</dbReference>
<evidence type="ECO:0000256" key="1">
    <source>
        <dbReference type="ARBA" id="ARBA00004123"/>
    </source>
</evidence>
<feature type="region of interest" description="Disordered" evidence="4">
    <location>
        <begin position="203"/>
        <end position="233"/>
    </location>
</feature>
<feature type="compositionally biased region" description="Basic residues" evidence="4">
    <location>
        <begin position="430"/>
        <end position="447"/>
    </location>
</feature>
<proteinExistence type="predicted"/>
<dbReference type="Proteomes" id="UP000017836">
    <property type="component" value="Unassembled WGS sequence"/>
</dbReference>
<dbReference type="SMART" id="SM00509">
    <property type="entry name" value="TFS2N"/>
    <property type="match status" value="1"/>
</dbReference>
<dbReference type="EMBL" id="KI395058">
    <property type="protein sequence ID" value="ERM99112.1"/>
    <property type="molecule type" value="Genomic_DNA"/>
</dbReference>
<dbReference type="CDD" id="cd00183">
    <property type="entry name" value="TFIIS_I"/>
    <property type="match status" value="1"/>
</dbReference>
<dbReference type="Gene3D" id="1.20.930.10">
    <property type="entry name" value="Conserved domain common to transcription factors TFIIS, elongin A, CRSP70"/>
    <property type="match status" value="1"/>
</dbReference>
<dbReference type="SUPFAM" id="SSF47676">
    <property type="entry name" value="Conserved domain common to transcription factors TFIIS, elongin A, CRSP70"/>
    <property type="match status" value="1"/>
</dbReference>
<dbReference type="PANTHER" id="PTHR46554:SF2">
    <property type="entry name" value="TFIIS N-TERMINAL DOMAIN-CONTAINING PROTEIN"/>
    <property type="match status" value="1"/>
</dbReference>
<dbReference type="KEGG" id="atr:18427141"/>
<name>W1NU50_AMBTC</name>
<evidence type="ECO:0000256" key="2">
    <source>
        <dbReference type="ARBA" id="ARBA00023242"/>
    </source>
</evidence>
<evidence type="ECO:0000313" key="7">
    <source>
        <dbReference type="Proteomes" id="UP000017836"/>
    </source>
</evidence>
<dbReference type="Gramene" id="ERM99112">
    <property type="protein sequence ID" value="ERM99112"/>
    <property type="gene ID" value="AMTR_s00101p00137160"/>
</dbReference>
<reference evidence="7" key="1">
    <citation type="journal article" date="2013" name="Science">
        <title>The Amborella genome and the evolution of flowering plants.</title>
        <authorList>
            <consortium name="Amborella Genome Project"/>
        </authorList>
    </citation>
    <scope>NUCLEOTIDE SEQUENCE [LARGE SCALE GENOMIC DNA]</scope>
</reference>
<dbReference type="Pfam" id="PF08711">
    <property type="entry name" value="Med26"/>
    <property type="match status" value="1"/>
</dbReference>
<accession>W1NU50</accession>
<feature type="compositionally biased region" description="Basic and acidic residues" evidence="4">
    <location>
        <begin position="298"/>
        <end position="332"/>
    </location>
</feature>
<dbReference type="STRING" id="13333.W1NU50"/>
<protein>
    <recommendedName>
        <fullName evidence="5">TFIIS N-terminal domain-containing protein</fullName>
    </recommendedName>
</protein>
<evidence type="ECO:0000256" key="4">
    <source>
        <dbReference type="SAM" id="MobiDB-lite"/>
    </source>
</evidence>
<feature type="region of interest" description="Disordered" evidence="4">
    <location>
        <begin position="425"/>
        <end position="454"/>
    </location>
</feature>
<dbReference type="GO" id="GO:0005634">
    <property type="term" value="C:nucleus"/>
    <property type="evidence" value="ECO:0007669"/>
    <property type="project" value="UniProtKB-SubCell"/>
</dbReference>
<dbReference type="PANTHER" id="PTHR46554">
    <property type="entry name" value="MEDIATOR OF RNA POLYMERASE II TRANSCRIPTION SUBUNIT 26A-RELATED"/>
    <property type="match status" value="1"/>
</dbReference>
<keyword evidence="7" id="KW-1185">Reference proteome</keyword>
<dbReference type="OrthoDB" id="44867at2759"/>
<keyword evidence="2 3" id="KW-0539">Nucleus</keyword>
<evidence type="ECO:0000259" key="5">
    <source>
        <dbReference type="PROSITE" id="PS51319"/>
    </source>
</evidence>
<dbReference type="InterPro" id="IPR017923">
    <property type="entry name" value="TFIIS_N"/>
</dbReference>
<evidence type="ECO:0000313" key="6">
    <source>
        <dbReference type="EMBL" id="ERM99112.1"/>
    </source>
</evidence>
<dbReference type="OMA" id="HERRPQN"/>